<evidence type="ECO:0000256" key="4">
    <source>
        <dbReference type="ARBA" id="ARBA00009336"/>
    </source>
</evidence>
<dbReference type="GO" id="GO:0008061">
    <property type="term" value="F:chitin binding"/>
    <property type="evidence" value="ECO:0007669"/>
    <property type="project" value="Ensembl"/>
</dbReference>
<dbReference type="GO" id="GO:0032757">
    <property type="term" value="P:positive regulation of interleukin-8 production"/>
    <property type="evidence" value="ECO:0007669"/>
    <property type="project" value="Ensembl"/>
</dbReference>
<evidence type="ECO:0000256" key="8">
    <source>
        <dbReference type="ARBA" id="ARBA00022525"/>
    </source>
</evidence>
<accession>A0A2R9AZ25</accession>
<dbReference type="SUPFAM" id="SSF51445">
    <property type="entry name" value="(Trans)glycosidases"/>
    <property type="match status" value="1"/>
</dbReference>
<keyword evidence="8" id="KW-0964">Secreted</keyword>
<dbReference type="Proteomes" id="UP000240080">
    <property type="component" value="Chromosome 1"/>
</dbReference>
<dbReference type="GO" id="GO:0034612">
    <property type="term" value="P:response to tumor necrosis factor"/>
    <property type="evidence" value="ECO:0007669"/>
    <property type="project" value="Ensembl"/>
</dbReference>
<evidence type="ECO:0000259" key="15">
    <source>
        <dbReference type="PROSITE" id="PS51910"/>
    </source>
</evidence>
<feature type="domain" description="GH18" evidence="15">
    <location>
        <begin position="49"/>
        <end position="389"/>
    </location>
</feature>
<comment type="subunit">
    <text evidence="5">Monomer.</text>
</comment>
<evidence type="ECO:0000256" key="3">
    <source>
        <dbReference type="ARBA" id="ARBA00004496"/>
    </source>
</evidence>
<dbReference type="InterPro" id="IPR011583">
    <property type="entry name" value="Chitinase_II/V-like_cat"/>
</dbReference>
<protein>
    <recommendedName>
        <fullName evidence="6">Chitinase-3-like protein 1</fullName>
    </recommendedName>
</protein>
<evidence type="ECO:0000256" key="2">
    <source>
        <dbReference type="ARBA" id="ARBA00004240"/>
    </source>
</evidence>
<comment type="similarity">
    <text evidence="4">Belongs to the glycosyl hydrolase 18 family.</text>
</comment>
<dbReference type="Gene3D" id="3.10.50.10">
    <property type="match status" value="1"/>
</dbReference>
<dbReference type="GO" id="GO:0045766">
    <property type="term" value="P:positive regulation of angiogenesis"/>
    <property type="evidence" value="ECO:0007669"/>
    <property type="project" value="Ensembl"/>
</dbReference>
<dbReference type="GO" id="GO:0009612">
    <property type="term" value="P:response to mechanical stimulus"/>
    <property type="evidence" value="ECO:0007669"/>
    <property type="project" value="Ensembl"/>
</dbReference>
<evidence type="ECO:0000256" key="5">
    <source>
        <dbReference type="ARBA" id="ARBA00011245"/>
    </source>
</evidence>
<keyword evidence="7" id="KW-0963">Cytoplasm</keyword>
<keyword evidence="13" id="KW-0325">Glycoprotein</keyword>
<dbReference type="CDD" id="cd02872">
    <property type="entry name" value="GH18_chitolectin_chitotriosidase"/>
    <property type="match status" value="1"/>
</dbReference>
<dbReference type="SUPFAM" id="SSF54556">
    <property type="entry name" value="Chitinase insertion domain"/>
    <property type="match status" value="1"/>
</dbReference>
<name>A0A2R9AZ25_PANPA</name>
<evidence type="ECO:0000256" key="11">
    <source>
        <dbReference type="ARBA" id="ARBA00022824"/>
    </source>
</evidence>
<dbReference type="GO" id="GO:0070741">
    <property type="term" value="P:response to interleukin-6"/>
    <property type="evidence" value="ECO:0007669"/>
    <property type="project" value="Ensembl"/>
</dbReference>
<reference evidence="16 17" key="1">
    <citation type="journal article" date="2012" name="Nature">
        <title>The bonobo genome compared with the chimpanzee and human genomes.</title>
        <authorList>
            <person name="Prufer K."/>
            <person name="Munch K."/>
            <person name="Hellmann I."/>
            <person name="Akagi K."/>
            <person name="Miller J.R."/>
            <person name="Walenz B."/>
            <person name="Koren S."/>
            <person name="Sutton G."/>
            <person name="Kodira C."/>
            <person name="Winer R."/>
            <person name="Knight J.R."/>
            <person name="Mullikin J.C."/>
            <person name="Meader S.J."/>
            <person name="Ponting C.P."/>
            <person name="Lunter G."/>
            <person name="Higashino S."/>
            <person name="Hobolth A."/>
            <person name="Dutheil J."/>
            <person name="Karakoc E."/>
            <person name="Alkan C."/>
            <person name="Sajjadian S."/>
            <person name="Catacchio C.R."/>
            <person name="Ventura M."/>
            <person name="Marques-Bonet T."/>
            <person name="Eichler E.E."/>
            <person name="Andre C."/>
            <person name="Atencia R."/>
            <person name="Mugisha L."/>
            <person name="Junhold J."/>
            <person name="Patterson N."/>
            <person name="Siebauer M."/>
            <person name="Good J.M."/>
            <person name="Fischer A."/>
            <person name="Ptak S.E."/>
            <person name="Lachmann M."/>
            <person name="Symer D.E."/>
            <person name="Mailund T."/>
            <person name="Schierup M.H."/>
            <person name="Andres A.M."/>
            <person name="Kelso J."/>
            <person name="Paabo S."/>
        </authorList>
    </citation>
    <scope>NUCLEOTIDE SEQUENCE [LARGE SCALE GENOMIC DNA]</scope>
</reference>
<organism evidence="16 17">
    <name type="scientific">Pan paniscus</name>
    <name type="common">Pygmy chimpanzee</name>
    <name type="synonym">Bonobo</name>
    <dbReference type="NCBI Taxonomy" id="9597"/>
    <lineage>
        <taxon>Eukaryota</taxon>
        <taxon>Metazoa</taxon>
        <taxon>Chordata</taxon>
        <taxon>Craniata</taxon>
        <taxon>Vertebrata</taxon>
        <taxon>Euteleostomi</taxon>
        <taxon>Mammalia</taxon>
        <taxon>Eutheria</taxon>
        <taxon>Euarchontoglires</taxon>
        <taxon>Primates</taxon>
        <taxon>Haplorrhini</taxon>
        <taxon>Catarrhini</taxon>
        <taxon>Hominidae</taxon>
        <taxon>Pan</taxon>
    </lineage>
</organism>
<dbReference type="Pfam" id="PF00704">
    <property type="entry name" value="Glyco_hydro_18"/>
    <property type="match status" value="1"/>
</dbReference>
<keyword evidence="14" id="KW-0395">Inflammatory response</keyword>
<dbReference type="GO" id="GO:0070374">
    <property type="term" value="P:positive regulation of ERK1 and ERK2 cascade"/>
    <property type="evidence" value="ECO:0007669"/>
    <property type="project" value="Ensembl"/>
</dbReference>
<evidence type="ECO:0000256" key="14">
    <source>
        <dbReference type="ARBA" id="ARBA00023198"/>
    </source>
</evidence>
<keyword evidence="9" id="KW-0929">Antimicrobial</keyword>
<dbReference type="GO" id="GO:0005615">
    <property type="term" value="C:extracellular space"/>
    <property type="evidence" value="ECO:0007669"/>
    <property type="project" value="Ensembl"/>
</dbReference>
<reference evidence="16" key="3">
    <citation type="submission" date="2025-09" db="UniProtKB">
        <authorList>
            <consortium name="Ensembl"/>
        </authorList>
    </citation>
    <scope>IDENTIFICATION</scope>
</reference>
<dbReference type="PANTHER" id="PTHR11177">
    <property type="entry name" value="CHITINASE"/>
    <property type="match status" value="1"/>
</dbReference>
<evidence type="ECO:0000256" key="12">
    <source>
        <dbReference type="ARBA" id="ARBA00023157"/>
    </source>
</evidence>
<gene>
    <name evidence="16" type="primary">CHI3L1</name>
</gene>
<dbReference type="AlphaFoldDB" id="A0A2R9AZ25"/>
<evidence type="ECO:0000256" key="7">
    <source>
        <dbReference type="ARBA" id="ARBA00022490"/>
    </source>
</evidence>
<dbReference type="InterPro" id="IPR050314">
    <property type="entry name" value="Glycosyl_Hydrlase_18"/>
</dbReference>
<dbReference type="InterPro" id="IPR017853">
    <property type="entry name" value="GH"/>
</dbReference>
<dbReference type="InterPro" id="IPR001223">
    <property type="entry name" value="Glyco_hydro18_cat"/>
</dbReference>
<evidence type="ECO:0000313" key="17">
    <source>
        <dbReference type="Proteomes" id="UP000240080"/>
    </source>
</evidence>
<keyword evidence="11" id="KW-0256">Endoplasmic reticulum</keyword>
<comment type="subcellular location">
    <subcellularLocation>
        <location evidence="3">Cytoplasm</location>
    </subcellularLocation>
    <subcellularLocation>
        <location evidence="2">Endoplasmic reticulum</location>
    </subcellularLocation>
    <subcellularLocation>
        <location evidence="1">Secreted</location>
        <location evidence="1">Extracellular space</location>
    </subcellularLocation>
</comment>
<dbReference type="Gene3D" id="3.20.20.80">
    <property type="entry name" value="Glycosidases"/>
    <property type="match status" value="1"/>
</dbReference>
<evidence type="ECO:0000256" key="13">
    <source>
        <dbReference type="ARBA" id="ARBA00023180"/>
    </source>
</evidence>
<keyword evidence="12" id="KW-1015">Disulfide bond</keyword>
<dbReference type="PROSITE" id="PS51910">
    <property type="entry name" value="GH18_2"/>
    <property type="match status" value="1"/>
</dbReference>
<evidence type="ECO:0000313" key="16">
    <source>
        <dbReference type="Ensembl" id="ENSPPAP00000020324.1"/>
    </source>
</evidence>
<dbReference type="InterPro" id="IPR029070">
    <property type="entry name" value="Chitinase_insertion_sf"/>
</dbReference>
<reference evidence="16" key="2">
    <citation type="submission" date="2025-08" db="UniProtKB">
        <authorList>
            <consortium name="Ensembl"/>
        </authorList>
    </citation>
    <scope>IDENTIFICATION</scope>
</reference>
<dbReference type="GO" id="GO:0070555">
    <property type="term" value="P:response to interleukin-1"/>
    <property type="evidence" value="ECO:0007669"/>
    <property type="project" value="Ensembl"/>
</dbReference>
<dbReference type="Ensembl" id="ENSPPAT00000043116.1">
    <property type="protein sequence ID" value="ENSPPAP00000020324.1"/>
    <property type="gene ID" value="ENSPPAG00000033305.1"/>
</dbReference>
<dbReference type="FunFam" id="3.20.20.80:FF:000047">
    <property type="entry name" value="Chitinase-3-like protein 1"/>
    <property type="match status" value="1"/>
</dbReference>
<keyword evidence="17" id="KW-1185">Reference proteome</keyword>
<sequence length="389" mass="42992">MGVKAAQTGIWASQGQSIRVVGFQAQTARRAICLLGFVVLVLLQCCSAYKLVCYYTSWSQYREGDGSCFPDAIDRFLCTHIIYSFANISNDHIDTWEWNDVTLYGMLNTLKNRNPNLKTLLSVGGWNFGSQRFSKIASNTQSRRTFIKSVPPFLRTHGFDGLDLAWLYPGRRDKQHFTTLIKEMKAEFIKEAQPGKKQLLLSAALSAGKVTIDSSYDIAKISQHLDFISIMTYDFHGAWRGTTGHHSPLFRGQEDASPDRFSNTDYAVGYMLRLGAPASKLVMGIPTFGRSFTLASSETGVGAPISGPGIPGRFTKEAGTLAYYEDSPTPPTALGKVIPHHVLVQYLKDRQLAGAMVWALDLDDFQGSFCGQDLRFPLTNAIKDALAAT</sequence>
<dbReference type="SMART" id="SM00636">
    <property type="entry name" value="Glyco_18"/>
    <property type="match status" value="1"/>
</dbReference>
<dbReference type="Bgee" id="ENSPPAG00000033305">
    <property type="expression patterns" value="Expressed in adult mammalian kidney and 6 other cell types or tissues"/>
</dbReference>
<dbReference type="GO" id="GO:0006915">
    <property type="term" value="P:apoptotic process"/>
    <property type="evidence" value="ECO:0007669"/>
    <property type="project" value="UniProtKB-KW"/>
</dbReference>
<keyword evidence="10" id="KW-0053">Apoptosis</keyword>
<dbReference type="GeneTree" id="ENSGT00940000161815"/>
<evidence type="ECO:0000256" key="1">
    <source>
        <dbReference type="ARBA" id="ARBA00004239"/>
    </source>
</evidence>
<dbReference type="GO" id="GO:0005783">
    <property type="term" value="C:endoplasmic reticulum"/>
    <property type="evidence" value="ECO:0007669"/>
    <property type="project" value="UniProtKB-SubCell"/>
</dbReference>
<dbReference type="GO" id="GO:0030324">
    <property type="term" value="P:lung development"/>
    <property type="evidence" value="ECO:0007669"/>
    <property type="project" value="Ensembl"/>
</dbReference>
<evidence type="ECO:0000256" key="6">
    <source>
        <dbReference type="ARBA" id="ARBA00017545"/>
    </source>
</evidence>
<dbReference type="PANTHER" id="PTHR11177:SF202">
    <property type="entry name" value="CHITINASE-3-LIKE PROTEIN 1"/>
    <property type="match status" value="1"/>
</dbReference>
<proteinExistence type="inferred from homology"/>
<evidence type="ECO:0000256" key="10">
    <source>
        <dbReference type="ARBA" id="ARBA00022703"/>
    </source>
</evidence>
<dbReference type="GO" id="GO:0051897">
    <property type="term" value="P:positive regulation of phosphatidylinositol 3-kinase/protein kinase B signal transduction"/>
    <property type="evidence" value="ECO:0007669"/>
    <property type="project" value="Ensembl"/>
</dbReference>
<dbReference type="EMBL" id="AJFE02080280">
    <property type="status" value="NOT_ANNOTATED_CDS"/>
    <property type="molecule type" value="Genomic_DNA"/>
</dbReference>
<dbReference type="STRING" id="9597.ENSPPAP00000020324"/>
<dbReference type="GO" id="GO:0006032">
    <property type="term" value="P:chitin catabolic process"/>
    <property type="evidence" value="ECO:0007669"/>
    <property type="project" value="TreeGrafter"/>
</dbReference>
<dbReference type="GO" id="GO:0006954">
    <property type="term" value="P:inflammatory response"/>
    <property type="evidence" value="ECO:0007669"/>
    <property type="project" value="UniProtKB-KW"/>
</dbReference>
<dbReference type="GO" id="GO:0005975">
    <property type="term" value="P:carbohydrate metabolic process"/>
    <property type="evidence" value="ECO:0007669"/>
    <property type="project" value="InterPro"/>
</dbReference>
<evidence type="ECO:0000256" key="9">
    <source>
        <dbReference type="ARBA" id="ARBA00022529"/>
    </source>
</evidence>